<evidence type="ECO:0000313" key="8">
    <source>
        <dbReference type="Ensembl" id="ENSDCDP00010000785.1"/>
    </source>
</evidence>
<evidence type="ECO:0000256" key="2">
    <source>
        <dbReference type="ARBA" id="ARBA00022670"/>
    </source>
</evidence>
<reference evidence="8 9" key="1">
    <citation type="submission" date="2020-06" db="EMBL/GenBank/DDBJ databases">
        <authorList>
            <consortium name="Wellcome Sanger Institute Data Sharing"/>
        </authorList>
    </citation>
    <scope>NUCLEOTIDE SEQUENCE [LARGE SCALE GENOMIC DNA]</scope>
</reference>
<dbReference type="Proteomes" id="UP000694580">
    <property type="component" value="Chromosome 1"/>
</dbReference>
<reference evidence="8" key="3">
    <citation type="submission" date="2025-09" db="UniProtKB">
        <authorList>
            <consortium name="Ensembl"/>
        </authorList>
    </citation>
    <scope>IDENTIFICATION</scope>
</reference>
<dbReference type="InterPro" id="IPR000668">
    <property type="entry name" value="Peptidase_C1A_C"/>
</dbReference>
<accession>A0AAY3ZYW0</accession>
<dbReference type="Pfam" id="PF00112">
    <property type="entry name" value="Peptidase_C1"/>
    <property type="match status" value="1"/>
</dbReference>
<evidence type="ECO:0000259" key="6">
    <source>
        <dbReference type="SMART" id="SM00645"/>
    </source>
</evidence>
<dbReference type="Ensembl" id="ENSDCDT00010000816.1">
    <property type="protein sequence ID" value="ENSDCDP00010000785.1"/>
    <property type="gene ID" value="ENSDCDG00010000438.1"/>
</dbReference>
<dbReference type="SUPFAM" id="SSF54001">
    <property type="entry name" value="Cysteine proteinases"/>
    <property type="match status" value="1"/>
</dbReference>
<dbReference type="InterPro" id="IPR039417">
    <property type="entry name" value="Peptidase_C1A_papain-like"/>
</dbReference>
<dbReference type="PRINTS" id="PR00705">
    <property type="entry name" value="PAPAIN"/>
</dbReference>
<name>A0AAY3ZYW0_9TELE</name>
<evidence type="ECO:0000256" key="3">
    <source>
        <dbReference type="ARBA" id="ARBA00022801"/>
    </source>
</evidence>
<feature type="domain" description="Peptidase C1A papain C-terminal" evidence="6">
    <location>
        <begin position="124"/>
        <end position="334"/>
    </location>
</feature>
<keyword evidence="9" id="KW-1185">Reference proteome</keyword>
<sequence>MHVHAVCPLSMNLLIITAASLVALTRAGGALQDLEFQKWKLMYGRSYNSPEEEARRKLTWLDNYRSILVHNVQADQGLRTYRLGLNQFADMNKQEYRKTHRLLTNSTKVHHGTEFTRRKWRGELPDAVDWRKTGCVSAVQDQGGCNSALAFGFVGALECQNFLETGVLAALSVQQLIDCCWACIRASVPMYVECIQSYGGIDTEESYPFEGTPGDCRFNPKTIGGTCSGYALMTPGNEDALQEAVALVGPVIAFIDASHPSFQFYQSGVYYEPNCSSTEVDHVVLVVGYGQEDGQDYWLVKNSWGTFWGEKGYMKMARNRSNMCGIASDAGCPKA</sequence>
<keyword evidence="4" id="KW-0788">Thiol protease</keyword>
<dbReference type="InterPro" id="IPR025661">
    <property type="entry name" value="Pept_asp_AS"/>
</dbReference>
<keyword evidence="3" id="KW-0378">Hydrolase</keyword>
<feature type="chain" id="PRO_5044333606" evidence="5">
    <location>
        <begin position="28"/>
        <end position="335"/>
    </location>
</feature>
<dbReference type="PANTHER" id="PTHR12411">
    <property type="entry name" value="CYSTEINE PROTEASE FAMILY C1-RELATED"/>
    <property type="match status" value="1"/>
</dbReference>
<dbReference type="FunFam" id="3.90.70.10:FF:000006">
    <property type="entry name" value="Cathepsin S"/>
    <property type="match status" value="1"/>
</dbReference>
<evidence type="ECO:0000256" key="1">
    <source>
        <dbReference type="ARBA" id="ARBA00008455"/>
    </source>
</evidence>
<reference evidence="8" key="2">
    <citation type="submission" date="2025-08" db="UniProtKB">
        <authorList>
            <consortium name="Ensembl"/>
        </authorList>
    </citation>
    <scope>IDENTIFICATION</scope>
</reference>
<keyword evidence="5" id="KW-0732">Signal</keyword>
<dbReference type="GO" id="GO:0006508">
    <property type="term" value="P:proteolysis"/>
    <property type="evidence" value="ECO:0007669"/>
    <property type="project" value="UniProtKB-KW"/>
</dbReference>
<feature type="domain" description="Cathepsin propeptide inhibitor" evidence="7">
    <location>
        <begin position="36"/>
        <end position="96"/>
    </location>
</feature>
<dbReference type="GeneID" id="114785407"/>
<dbReference type="Gene3D" id="3.90.70.10">
    <property type="entry name" value="Cysteine proteinases"/>
    <property type="match status" value="1"/>
</dbReference>
<dbReference type="Pfam" id="PF08246">
    <property type="entry name" value="Inhibitor_I29"/>
    <property type="match status" value="1"/>
</dbReference>
<dbReference type="CDD" id="cd02248">
    <property type="entry name" value="Peptidase_C1A"/>
    <property type="match status" value="1"/>
</dbReference>
<dbReference type="PROSITE" id="PS00640">
    <property type="entry name" value="THIOL_PROTEASE_ASN"/>
    <property type="match status" value="1"/>
</dbReference>
<dbReference type="InterPro" id="IPR013128">
    <property type="entry name" value="Peptidase_C1A"/>
</dbReference>
<evidence type="ECO:0000259" key="7">
    <source>
        <dbReference type="SMART" id="SM00848"/>
    </source>
</evidence>
<evidence type="ECO:0000256" key="5">
    <source>
        <dbReference type="SAM" id="SignalP"/>
    </source>
</evidence>
<keyword evidence="2" id="KW-0645">Protease</keyword>
<gene>
    <name evidence="8" type="primary">LOC114785407</name>
</gene>
<dbReference type="SMART" id="SM00645">
    <property type="entry name" value="Pept_C1"/>
    <property type="match status" value="1"/>
</dbReference>
<organism evidence="8 9">
    <name type="scientific">Denticeps clupeoides</name>
    <name type="common">denticle herring</name>
    <dbReference type="NCBI Taxonomy" id="299321"/>
    <lineage>
        <taxon>Eukaryota</taxon>
        <taxon>Metazoa</taxon>
        <taxon>Chordata</taxon>
        <taxon>Craniata</taxon>
        <taxon>Vertebrata</taxon>
        <taxon>Euteleostomi</taxon>
        <taxon>Actinopterygii</taxon>
        <taxon>Neopterygii</taxon>
        <taxon>Teleostei</taxon>
        <taxon>Clupei</taxon>
        <taxon>Clupeiformes</taxon>
        <taxon>Denticipitoidei</taxon>
        <taxon>Denticipitidae</taxon>
        <taxon>Denticeps</taxon>
    </lineage>
</organism>
<proteinExistence type="inferred from homology"/>
<dbReference type="RefSeq" id="XP_028827489.1">
    <property type="nucleotide sequence ID" value="XM_028971656.1"/>
</dbReference>
<evidence type="ECO:0000313" key="9">
    <source>
        <dbReference type="Proteomes" id="UP000694580"/>
    </source>
</evidence>
<dbReference type="GeneTree" id="ENSGT00940000163885"/>
<dbReference type="GO" id="GO:0008234">
    <property type="term" value="F:cysteine-type peptidase activity"/>
    <property type="evidence" value="ECO:0007669"/>
    <property type="project" value="UniProtKB-KW"/>
</dbReference>
<dbReference type="SMART" id="SM00848">
    <property type="entry name" value="Inhibitor_I29"/>
    <property type="match status" value="1"/>
</dbReference>
<evidence type="ECO:0000256" key="4">
    <source>
        <dbReference type="ARBA" id="ARBA00022807"/>
    </source>
</evidence>
<protein>
    <submittedName>
        <fullName evidence="8">Uncharacterized protein</fullName>
    </submittedName>
</protein>
<comment type="similarity">
    <text evidence="1">Belongs to the peptidase C1 family.</text>
</comment>
<dbReference type="InterPro" id="IPR013201">
    <property type="entry name" value="Prot_inhib_I29"/>
</dbReference>
<feature type="signal peptide" evidence="5">
    <location>
        <begin position="1"/>
        <end position="27"/>
    </location>
</feature>
<dbReference type="AlphaFoldDB" id="A0AAY3ZYW0"/>
<dbReference type="InterPro" id="IPR038765">
    <property type="entry name" value="Papain-like_cys_pep_sf"/>
</dbReference>